<sequence length="85" mass="9914">MRRKHENEFRGFAVYIVLFIMVAVVNTILFVLNEENVQAAVAGVAYTFFLYISLKRKIWAVYIIKLMVWIHIIVLMIIVVVVVLT</sequence>
<organism evidence="2 3">
    <name type="scientific">Alteribacter keqinensis</name>
    <dbReference type="NCBI Taxonomy" id="2483800"/>
    <lineage>
        <taxon>Bacteria</taxon>
        <taxon>Bacillati</taxon>
        <taxon>Bacillota</taxon>
        <taxon>Bacilli</taxon>
        <taxon>Bacillales</taxon>
        <taxon>Bacillaceae</taxon>
        <taxon>Alteribacter</taxon>
    </lineage>
</organism>
<accession>A0A3M7TMN0</accession>
<dbReference type="EMBL" id="RHIB01000003">
    <property type="protein sequence ID" value="RNA66893.1"/>
    <property type="molecule type" value="Genomic_DNA"/>
</dbReference>
<feature type="transmembrane region" description="Helical" evidence="1">
    <location>
        <begin position="66"/>
        <end position="84"/>
    </location>
</feature>
<evidence type="ECO:0000256" key="1">
    <source>
        <dbReference type="SAM" id="Phobius"/>
    </source>
</evidence>
<dbReference type="Proteomes" id="UP000278746">
    <property type="component" value="Unassembled WGS sequence"/>
</dbReference>
<keyword evidence="1" id="KW-0812">Transmembrane</keyword>
<comment type="caution">
    <text evidence="2">The sequence shown here is derived from an EMBL/GenBank/DDBJ whole genome shotgun (WGS) entry which is preliminary data.</text>
</comment>
<gene>
    <name evidence="2" type="ORF">EBO34_16965</name>
</gene>
<dbReference type="RefSeq" id="WP_122900789.1">
    <property type="nucleotide sequence ID" value="NZ_RHIB01000003.1"/>
</dbReference>
<dbReference type="AlphaFoldDB" id="A0A3M7TMN0"/>
<feature type="transmembrane region" description="Helical" evidence="1">
    <location>
        <begin position="12"/>
        <end position="31"/>
    </location>
</feature>
<evidence type="ECO:0000313" key="2">
    <source>
        <dbReference type="EMBL" id="RNA66893.1"/>
    </source>
</evidence>
<proteinExistence type="predicted"/>
<protein>
    <submittedName>
        <fullName evidence="2">Uncharacterized protein</fullName>
    </submittedName>
</protein>
<evidence type="ECO:0000313" key="3">
    <source>
        <dbReference type="Proteomes" id="UP000278746"/>
    </source>
</evidence>
<name>A0A3M7TMN0_9BACI</name>
<keyword evidence="3" id="KW-1185">Reference proteome</keyword>
<keyword evidence="1" id="KW-1133">Transmembrane helix</keyword>
<feature type="transmembrane region" description="Helical" evidence="1">
    <location>
        <begin position="37"/>
        <end position="54"/>
    </location>
</feature>
<keyword evidence="1" id="KW-0472">Membrane</keyword>
<reference evidence="2 3" key="1">
    <citation type="submission" date="2018-10" db="EMBL/GenBank/DDBJ databases">
        <title>Bacillus Keqinensis sp. nov., a moderately halophilic bacterium isolated from a saline-alkaline lake.</title>
        <authorList>
            <person name="Wang H."/>
        </authorList>
    </citation>
    <scope>NUCLEOTIDE SEQUENCE [LARGE SCALE GENOMIC DNA]</scope>
    <source>
        <strain evidence="2 3">KQ-3</strain>
    </source>
</reference>